<feature type="domain" description="SIS" evidence="1">
    <location>
        <begin position="50"/>
        <end position="199"/>
    </location>
</feature>
<dbReference type="Proteomes" id="UP000094336">
    <property type="component" value="Unassembled WGS sequence"/>
</dbReference>
<dbReference type="PANTHER" id="PTHR38418:SF2">
    <property type="entry name" value="SUGAR ISOMERASE, KPSF_GUTQ (AFU_ORTHOLOGUE AFUA_6G08860)"/>
    <property type="match status" value="1"/>
</dbReference>
<dbReference type="PANTHER" id="PTHR38418">
    <property type="entry name" value="SUGAR ISOMERASE, KPSF/GUTQ (AFU_ORTHOLOGUE AFUA_6G08860)"/>
    <property type="match status" value="1"/>
</dbReference>
<sequence>MNSSPELLQNALSTVSTVLYTQNLAVNHLVNQFSTSAFARANMQKSLEIMNTSLHSRGKIVITGIGKSHKIASKVVATMNSLSLHAALLHPSEALHGDLGVIRADHGDCLVLITASGNTPELLQLLPHVPVSVPVILLSNKKLSKLSQHPQVQSMLYAELPKEFSEETIYGLAAPTISTTLCLLLADAACMALVDLHINRLSDRQRLFGERHPGGAIGAAYTHTQVMSSLNSSTQSSTVGLSFGSFILGNSLTSMDENTEAPEVLKNAFNWPEQASIPSSDEEYELEVSSQKKLAEGVDLKLKSNKNRVKTLQEPMDFASPMEIFSTIAMYDTVVVIQNGQRRGIATQAIQHITRAVFEDDGFENQTLWKLVSEHVDAAMTAC</sequence>
<dbReference type="SUPFAM" id="SSF53697">
    <property type="entry name" value="SIS domain"/>
    <property type="match status" value="1"/>
</dbReference>
<dbReference type="PROSITE" id="PS51464">
    <property type="entry name" value="SIS"/>
    <property type="match status" value="1"/>
</dbReference>
<dbReference type="STRING" id="984486.A0A1E3QLN4"/>
<proteinExistence type="predicted"/>
<dbReference type="InterPro" id="IPR046348">
    <property type="entry name" value="SIS_dom_sf"/>
</dbReference>
<dbReference type="Pfam" id="PF01380">
    <property type="entry name" value="SIS"/>
    <property type="match status" value="1"/>
</dbReference>
<dbReference type="Gene3D" id="3.40.50.10490">
    <property type="entry name" value="Glucose-6-phosphate isomerase like protein, domain 1"/>
    <property type="match status" value="1"/>
</dbReference>
<accession>A0A1E3QLN4</accession>
<dbReference type="InterPro" id="IPR001347">
    <property type="entry name" value="SIS_dom"/>
</dbReference>
<dbReference type="OrthoDB" id="1872003at2759"/>
<evidence type="ECO:0000313" key="3">
    <source>
        <dbReference type="Proteomes" id="UP000094336"/>
    </source>
</evidence>
<evidence type="ECO:0000313" key="2">
    <source>
        <dbReference type="EMBL" id="ODQ78595.1"/>
    </source>
</evidence>
<reference evidence="3" key="1">
    <citation type="submission" date="2016-05" db="EMBL/GenBank/DDBJ databases">
        <title>Comparative genomics of biotechnologically important yeasts.</title>
        <authorList>
            <consortium name="DOE Joint Genome Institute"/>
            <person name="Riley R."/>
            <person name="Haridas S."/>
            <person name="Wolfe K.H."/>
            <person name="Lopes M.R."/>
            <person name="Hittinger C.T."/>
            <person name="Goker M."/>
            <person name="Salamov A."/>
            <person name="Wisecaver J."/>
            <person name="Long T.M."/>
            <person name="Aerts A.L."/>
            <person name="Barry K."/>
            <person name="Choi C."/>
            <person name="Clum A."/>
            <person name="Coughlan A.Y."/>
            <person name="Deshpande S."/>
            <person name="Douglass A.P."/>
            <person name="Hanson S.J."/>
            <person name="Klenk H.-P."/>
            <person name="Labutti K."/>
            <person name="Lapidus A."/>
            <person name="Lindquist E."/>
            <person name="Lipzen A."/>
            <person name="Meier-Kolthoff J.P."/>
            <person name="Ohm R.A."/>
            <person name="Otillar R.P."/>
            <person name="Pangilinan J."/>
            <person name="Peng Y."/>
            <person name="Rokas A."/>
            <person name="Rosa C.A."/>
            <person name="Scheuner C."/>
            <person name="Sibirny A.A."/>
            <person name="Slot J.C."/>
            <person name="Stielow J.B."/>
            <person name="Sun H."/>
            <person name="Kurtzman C.P."/>
            <person name="Blackwell M."/>
            <person name="Grigoriev I.V."/>
            <person name="Jeffries T.W."/>
        </authorList>
    </citation>
    <scope>NUCLEOTIDE SEQUENCE [LARGE SCALE GENOMIC DNA]</scope>
    <source>
        <strain evidence="3">NRRL Y-12698</strain>
    </source>
</reference>
<keyword evidence="3" id="KW-1185">Reference proteome</keyword>
<dbReference type="AlphaFoldDB" id="A0A1E3QLN4"/>
<name>A0A1E3QLN4_9ASCO</name>
<dbReference type="EMBL" id="KV454435">
    <property type="protein sequence ID" value="ODQ78595.1"/>
    <property type="molecule type" value="Genomic_DNA"/>
</dbReference>
<gene>
    <name evidence="2" type="ORF">BABINDRAFT_162798</name>
</gene>
<dbReference type="GO" id="GO:1901135">
    <property type="term" value="P:carbohydrate derivative metabolic process"/>
    <property type="evidence" value="ECO:0007669"/>
    <property type="project" value="InterPro"/>
</dbReference>
<organism evidence="2 3">
    <name type="scientific">Babjeviella inositovora NRRL Y-12698</name>
    <dbReference type="NCBI Taxonomy" id="984486"/>
    <lineage>
        <taxon>Eukaryota</taxon>
        <taxon>Fungi</taxon>
        <taxon>Dikarya</taxon>
        <taxon>Ascomycota</taxon>
        <taxon>Saccharomycotina</taxon>
        <taxon>Pichiomycetes</taxon>
        <taxon>Serinales incertae sedis</taxon>
        <taxon>Babjeviella</taxon>
    </lineage>
</organism>
<dbReference type="GeneID" id="30147399"/>
<dbReference type="RefSeq" id="XP_018983923.1">
    <property type="nucleotide sequence ID" value="XM_019129546.1"/>
</dbReference>
<dbReference type="GO" id="GO:0097367">
    <property type="term" value="F:carbohydrate derivative binding"/>
    <property type="evidence" value="ECO:0007669"/>
    <property type="project" value="InterPro"/>
</dbReference>
<evidence type="ECO:0000259" key="1">
    <source>
        <dbReference type="PROSITE" id="PS51464"/>
    </source>
</evidence>
<protein>
    <recommendedName>
        <fullName evidence="1">SIS domain-containing protein</fullName>
    </recommendedName>
</protein>